<proteinExistence type="inferred from homology"/>
<protein>
    <recommendedName>
        <fullName evidence="8">Pullulanase-type alpha-1,6-glucosidase</fullName>
    </recommendedName>
</protein>
<dbReference type="Pfam" id="PF11852">
    <property type="entry name" value="Pullul_strch_C"/>
    <property type="match status" value="1"/>
</dbReference>
<dbReference type="InterPro" id="IPR011839">
    <property type="entry name" value="Pullul_strch"/>
</dbReference>
<dbReference type="Gene3D" id="3.20.20.80">
    <property type="entry name" value="Glycosidases"/>
    <property type="match status" value="1"/>
</dbReference>
<keyword evidence="2" id="KW-0378">Hydrolase</keyword>
<dbReference type="Pfam" id="PF02922">
    <property type="entry name" value="CBM_48"/>
    <property type="match status" value="1"/>
</dbReference>
<dbReference type="SUPFAM" id="SSF81296">
    <property type="entry name" value="E set domains"/>
    <property type="match status" value="2"/>
</dbReference>
<evidence type="ECO:0000259" key="3">
    <source>
        <dbReference type="Pfam" id="PF02922"/>
    </source>
</evidence>
<dbReference type="Gene3D" id="2.60.40.10">
    <property type="entry name" value="Immunoglobulins"/>
    <property type="match status" value="1"/>
</dbReference>
<dbReference type="InterPro" id="IPR024561">
    <property type="entry name" value="Pullul_strch_C"/>
</dbReference>
<evidence type="ECO:0000256" key="1">
    <source>
        <dbReference type="ARBA" id="ARBA00008061"/>
    </source>
</evidence>
<dbReference type="CDD" id="cd02860">
    <property type="entry name" value="E_set_Pullulanase"/>
    <property type="match status" value="1"/>
</dbReference>
<feature type="domain" description="Alpha-1,6-glucosidases pullulanase-type C-terminal" evidence="4">
    <location>
        <begin position="767"/>
        <end position="926"/>
    </location>
</feature>
<feature type="domain" description="Pullulanase N2" evidence="5">
    <location>
        <begin position="48"/>
        <end position="150"/>
    </location>
</feature>
<dbReference type="RefSeq" id="WP_284295792.1">
    <property type="nucleotide sequence ID" value="NZ_BSSV01000001.1"/>
</dbReference>
<dbReference type="InterPro" id="IPR040671">
    <property type="entry name" value="Pullulanase_N2"/>
</dbReference>
<evidence type="ECO:0000256" key="2">
    <source>
        <dbReference type="ARBA" id="ARBA00023295"/>
    </source>
</evidence>
<evidence type="ECO:0008006" key="8">
    <source>
        <dbReference type="Google" id="ProtNLM"/>
    </source>
</evidence>
<dbReference type="InterPro" id="IPR017853">
    <property type="entry name" value="GH"/>
</dbReference>
<accession>A0ABQ6H7Z0</accession>
<dbReference type="PANTHER" id="PTHR43002">
    <property type="entry name" value="GLYCOGEN DEBRANCHING ENZYME"/>
    <property type="match status" value="1"/>
</dbReference>
<dbReference type="InterPro" id="IPR013780">
    <property type="entry name" value="Glyco_hydro_b"/>
</dbReference>
<sequence length="926" mass="103932">MRVLLTSLISCAVLMACQDQPQQSTSLSSSLTLSKAAVDQAKTDFSGHWLTRKIIVLPASVANELSLVEIPLDIAGQTNRELVSYPLRKTAFPADLQTQYPHLKDFQAYEVNVADETIKQMLKGRIAITGIQNGQLDSLHHVQTSYVIDELYTRGKNDADDVADLGATLSASGTTIKLWSPTARNIKVKLFDQSKNLIESTPMSLDDSTGIWHVAFAKNLDGYYYQYEIETYHPLTQKVESFTTTDPYSLSLSTNSEHSQIIDLSEPSTQPQGWLKQQDNVLKNKEDAIFYELHIRDFSAAEKRLANEKNRGKYGAFSETNSFGINHIKSLREAGLTYIHLLPTFDIGTVNEQIDVAFALTDSVAKVCESRPEVSICSKEFSPELSLSEVLTSFDPLSNDAQHLVSELRQFDNYNWGYDPFHYTVPEGSYAVNPEGKARIIEFRQMIQNIHNMGFRVIMDVVYNHTHQAGLEPTAVLDKIVPNYYHRLNPITGEIEQSTCCDNTATERVMMEKLMIDSLVVWAKEYKIDGFRFDLMGHQPKSSMLKARDAVHAVDSDNYFYGEGWNFGEVVNNKQFVQATQLELAGTEIGTFSDRLRDAVRGPGISVSGNDIRRNQGIGNGLGTINNELQSEPGAPEYQLLLDQTRIGLAGNLANYPITLKTGETVLGKDVPYGDQPTGYALDPADTVNYVSKHDNQTLWDNNQYRTDFSVNRAERVRMHMQSLTYVMLGQGIPFLHMGSELLRSKSYLRDSYDYSDWFNYVDFSKQNNNYHVGLPPAEKDQQNWPLISKIIRTNNGKDRATPEDIALASAMFHDFLKIRSSSDLFRLTTEQAIINQLSFMNTGPKQQDGLIVMRLTKADNNDSPYSEIVVLFNANRTPVSFEYQGAEAFALHPILTASKDSTAKDSVTSINQFTVPALTTTVFVK</sequence>
<organism evidence="6 7">
    <name type="scientific">Thalassotalea loyana</name>
    <dbReference type="NCBI Taxonomy" id="280483"/>
    <lineage>
        <taxon>Bacteria</taxon>
        <taxon>Pseudomonadati</taxon>
        <taxon>Pseudomonadota</taxon>
        <taxon>Gammaproteobacteria</taxon>
        <taxon>Alteromonadales</taxon>
        <taxon>Colwelliaceae</taxon>
        <taxon>Thalassotalea</taxon>
    </lineage>
</organism>
<dbReference type="InterPro" id="IPR014756">
    <property type="entry name" value="Ig_E-set"/>
</dbReference>
<evidence type="ECO:0000259" key="5">
    <source>
        <dbReference type="Pfam" id="PF17967"/>
    </source>
</evidence>
<dbReference type="EMBL" id="BSSV01000001">
    <property type="protein sequence ID" value="GLX84248.1"/>
    <property type="molecule type" value="Genomic_DNA"/>
</dbReference>
<keyword evidence="7" id="KW-1185">Reference proteome</keyword>
<comment type="caution">
    <text evidence="6">The sequence shown here is derived from an EMBL/GenBank/DDBJ whole genome shotgun (WGS) entry which is preliminary data.</text>
</comment>
<evidence type="ECO:0000313" key="6">
    <source>
        <dbReference type="EMBL" id="GLX84248.1"/>
    </source>
</evidence>
<dbReference type="InterPro" id="IPR004193">
    <property type="entry name" value="Glyco_hydro_13_N"/>
</dbReference>
<comment type="similarity">
    <text evidence="1">Belongs to the glycosyl hydrolase 13 family.</text>
</comment>
<dbReference type="NCBIfam" id="TIGR02103">
    <property type="entry name" value="pullul_strch"/>
    <property type="match status" value="1"/>
</dbReference>
<dbReference type="PROSITE" id="PS51257">
    <property type="entry name" value="PROKAR_LIPOPROTEIN"/>
    <property type="match status" value="1"/>
</dbReference>
<evidence type="ECO:0000259" key="4">
    <source>
        <dbReference type="Pfam" id="PF11852"/>
    </source>
</evidence>
<dbReference type="Pfam" id="PF17967">
    <property type="entry name" value="Pullulanase_N2"/>
    <property type="match status" value="1"/>
</dbReference>
<dbReference type="SUPFAM" id="SSF51445">
    <property type="entry name" value="(Trans)glycosidases"/>
    <property type="match status" value="1"/>
</dbReference>
<reference evidence="6 7" key="1">
    <citation type="submission" date="2023-03" db="EMBL/GenBank/DDBJ databases">
        <title>Thalassotalea loyana LMG 22536T draft genome sequence.</title>
        <authorList>
            <person name="Sawabe T."/>
        </authorList>
    </citation>
    <scope>NUCLEOTIDE SEQUENCE [LARGE SCALE GENOMIC DNA]</scope>
    <source>
        <strain evidence="6 7">LMG 22536</strain>
    </source>
</reference>
<dbReference type="SUPFAM" id="SSF51011">
    <property type="entry name" value="Glycosyl hydrolase domain"/>
    <property type="match status" value="1"/>
</dbReference>
<dbReference type="Gene3D" id="2.60.40.1130">
    <property type="entry name" value="Rab geranylgeranyltransferase alpha-subunit, insert domain"/>
    <property type="match status" value="1"/>
</dbReference>
<name>A0ABQ6H7Z0_9GAMM</name>
<keyword evidence="2" id="KW-0326">Glycosidase</keyword>
<gene>
    <name evidence="6" type="ORF">tloyanaT_05000</name>
</gene>
<dbReference type="CDD" id="cd11341">
    <property type="entry name" value="AmyAc_Pullulanase_LD-like"/>
    <property type="match status" value="1"/>
</dbReference>
<dbReference type="Proteomes" id="UP001157134">
    <property type="component" value="Unassembled WGS sequence"/>
</dbReference>
<feature type="domain" description="Glycoside hydrolase family 13 N-terminal" evidence="3">
    <location>
        <begin position="165"/>
        <end position="249"/>
    </location>
</feature>
<evidence type="ECO:0000313" key="7">
    <source>
        <dbReference type="Proteomes" id="UP001157134"/>
    </source>
</evidence>
<dbReference type="InterPro" id="IPR013783">
    <property type="entry name" value="Ig-like_fold"/>
</dbReference>
<dbReference type="Gene3D" id="2.60.40.1180">
    <property type="entry name" value="Golgi alpha-mannosidase II"/>
    <property type="match status" value="1"/>
</dbReference>